<evidence type="ECO:0008006" key="5">
    <source>
        <dbReference type="Google" id="ProtNLM"/>
    </source>
</evidence>
<evidence type="ECO:0000313" key="3">
    <source>
        <dbReference type="Proteomes" id="UP000251060"/>
    </source>
</evidence>
<organism evidence="1 3">
    <name type="scientific">Methanohalophilus euhalobius</name>
    <dbReference type="NCBI Taxonomy" id="51203"/>
    <lineage>
        <taxon>Archaea</taxon>
        <taxon>Methanobacteriati</taxon>
        <taxon>Methanobacteriota</taxon>
        <taxon>Stenosarchaea group</taxon>
        <taxon>Methanomicrobia</taxon>
        <taxon>Methanosarcinales</taxon>
        <taxon>Methanosarcinaceae</taxon>
        <taxon>Methanohalophilus</taxon>
    </lineage>
</organism>
<dbReference type="AlphaFoldDB" id="A0A314ZZS6"/>
<reference evidence="1 3" key="1">
    <citation type="submission" date="2018-02" db="EMBL/GenBank/DDBJ databases">
        <title>Subsurface microbial communities from deep shales in Ohio and West Virginia, USA.</title>
        <authorList>
            <person name="Wrighton K."/>
        </authorList>
    </citation>
    <scope>NUCLEOTIDE SEQUENCE [LARGE SCALE GENOMIC DNA]</scope>
    <source>
        <strain evidence="1 3">DSM 10369</strain>
    </source>
</reference>
<dbReference type="Pfam" id="PF17253">
    <property type="entry name" value="DUF5320"/>
    <property type="match status" value="1"/>
</dbReference>
<evidence type="ECO:0000313" key="1">
    <source>
        <dbReference type="EMBL" id="PQV43723.1"/>
    </source>
</evidence>
<dbReference type="InterPro" id="IPR035205">
    <property type="entry name" value="DUF5320"/>
</dbReference>
<evidence type="ECO:0000313" key="2">
    <source>
        <dbReference type="EMBL" id="RNI12714.1"/>
    </source>
</evidence>
<accession>A0A314ZZS6</accession>
<reference evidence="2 4" key="2">
    <citation type="submission" date="2018-10" db="EMBL/GenBank/DDBJ databases">
        <title>Cultivation of a novel Methanohalophilus strain from Kebrit Deep of the Red Sea and a genomic comparison of members of the genus Methanohalophilus.</title>
        <authorList>
            <person name="Guan Y."/>
            <person name="Ngugi D.K."/>
            <person name="Stingl U."/>
        </authorList>
    </citation>
    <scope>NUCLEOTIDE SEQUENCE [LARGE SCALE GENOMIC DNA]</scope>
    <source>
        <strain evidence="2 4">DSM 10369</strain>
    </source>
</reference>
<name>A0A314ZZS6_9EURY</name>
<dbReference type="EMBL" id="PVBU01000001">
    <property type="protein sequence ID" value="PQV43723.1"/>
    <property type="molecule type" value="Genomic_DNA"/>
</dbReference>
<dbReference type="RefSeq" id="WP_105459965.1">
    <property type="nucleotide sequence ID" value="NZ_PVBU01000001.1"/>
</dbReference>
<proteinExistence type="predicted"/>
<gene>
    <name evidence="1" type="ORF">B0H22_101142</name>
    <name evidence="2" type="ORF">EDD83_00875</name>
</gene>
<dbReference type="EMBL" id="RJJF01000001">
    <property type="protein sequence ID" value="RNI12714.1"/>
    <property type="molecule type" value="Genomic_DNA"/>
</dbReference>
<dbReference type="Proteomes" id="UP000273978">
    <property type="component" value="Unassembled WGS sequence"/>
</dbReference>
<protein>
    <recommendedName>
        <fullName evidence="5">DUF5320 domain-containing protein</fullName>
    </recommendedName>
</protein>
<evidence type="ECO:0000313" key="4">
    <source>
        <dbReference type="Proteomes" id="UP000273978"/>
    </source>
</evidence>
<comment type="caution">
    <text evidence="1">The sequence shown here is derived from an EMBL/GenBank/DDBJ whole genome shotgun (WGS) entry which is preliminary data.</text>
</comment>
<dbReference type="Proteomes" id="UP000251060">
    <property type="component" value="Unassembled WGS sequence"/>
</dbReference>
<sequence length="111" mass="11925">MPGGDRTGPRGMGPMTGKGAGYCTGYDIPGWQNRLVRGNSFRGGFYRFGGPFKRGMGYYRGGPIATPPQPVSPQSELEALEREKDLLSQRIEQLKAQLSGKAGIVTTGLCD</sequence>